<proteinExistence type="predicted"/>
<dbReference type="AlphaFoldDB" id="A0A7Z7IHE0"/>
<sequence length="272" mass="29075">MEARHRTTRKSGAKGGTGKQVVATVYAPKGGVGKTTIAGNLACRFSLRGLKTLIVDLDFQGNLTMMYGYETEMTPDEAAAAGASRSKMVESHFGSLTPNWPCGRRTLADVVKKPYGENGPHLIPADLTLDRLDTMLTFETFEGKNSEFTIARMLSSPVCKASGWIMVNPAERPKRSRSVEPPAATHSGATRRATRLKVAGASSAVNRRSTLGLLLGQASPLQVETLLLHGLYSGRATAVQTRTLTLGLSRVRAGGKRNAFSDVADELLSPTS</sequence>
<dbReference type="InterPro" id="IPR025669">
    <property type="entry name" value="AAA_dom"/>
</dbReference>
<dbReference type="PANTHER" id="PTHR13696:SF99">
    <property type="entry name" value="COBYRINIC ACID AC-DIAMIDE SYNTHASE"/>
    <property type="match status" value="1"/>
</dbReference>
<dbReference type="CDD" id="cd02042">
    <property type="entry name" value="ParAB_family"/>
    <property type="match status" value="1"/>
</dbReference>
<dbReference type="SUPFAM" id="SSF52540">
    <property type="entry name" value="P-loop containing nucleoside triphosphate hydrolases"/>
    <property type="match status" value="1"/>
</dbReference>
<dbReference type="PANTHER" id="PTHR13696">
    <property type="entry name" value="P-LOOP CONTAINING NUCLEOSIDE TRIPHOSPHATE HYDROLASE"/>
    <property type="match status" value="1"/>
</dbReference>
<evidence type="ECO:0000256" key="1">
    <source>
        <dbReference type="SAM" id="MobiDB-lite"/>
    </source>
</evidence>
<name>A0A7Z7IHE0_9BURK</name>
<evidence type="ECO:0000259" key="2">
    <source>
        <dbReference type="Pfam" id="PF13614"/>
    </source>
</evidence>
<dbReference type="InterPro" id="IPR050678">
    <property type="entry name" value="DNA_Partitioning_ATPase"/>
</dbReference>
<dbReference type="EMBL" id="OCSU01000004">
    <property type="protein sequence ID" value="SOE91196.1"/>
    <property type="molecule type" value="Genomic_DNA"/>
</dbReference>
<evidence type="ECO:0000313" key="3">
    <source>
        <dbReference type="EMBL" id="SOE91196.1"/>
    </source>
</evidence>
<feature type="domain" description="AAA" evidence="2">
    <location>
        <begin position="24"/>
        <end position="138"/>
    </location>
</feature>
<feature type="region of interest" description="Disordered" evidence="1">
    <location>
        <begin position="171"/>
        <end position="192"/>
    </location>
</feature>
<dbReference type="Proteomes" id="UP000219522">
    <property type="component" value="Unassembled WGS sequence"/>
</dbReference>
<accession>A0A7Z7IHE0</accession>
<comment type="caution">
    <text evidence="3">The sequence shown here is derived from an EMBL/GenBank/DDBJ whole genome shotgun (WGS) entry which is preliminary data.</text>
</comment>
<reference evidence="3 4" key="1">
    <citation type="submission" date="2017-09" db="EMBL/GenBank/DDBJ databases">
        <authorList>
            <person name="Varghese N."/>
            <person name="Submissions S."/>
        </authorList>
    </citation>
    <scope>NUCLEOTIDE SEQUENCE [LARGE SCALE GENOMIC DNA]</scope>
    <source>
        <strain evidence="3 4">OK806</strain>
    </source>
</reference>
<dbReference type="InterPro" id="IPR027417">
    <property type="entry name" value="P-loop_NTPase"/>
</dbReference>
<protein>
    <submittedName>
        <fullName evidence="3">AAA domain-containing protein</fullName>
    </submittedName>
</protein>
<organism evidence="3 4">
    <name type="scientific">Caballeronia arationis</name>
    <dbReference type="NCBI Taxonomy" id="1777142"/>
    <lineage>
        <taxon>Bacteria</taxon>
        <taxon>Pseudomonadati</taxon>
        <taxon>Pseudomonadota</taxon>
        <taxon>Betaproteobacteria</taxon>
        <taxon>Burkholderiales</taxon>
        <taxon>Burkholderiaceae</taxon>
        <taxon>Caballeronia</taxon>
    </lineage>
</organism>
<keyword evidence="4" id="KW-1185">Reference proteome</keyword>
<dbReference type="Pfam" id="PF13614">
    <property type="entry name" value="AAA_31"/>
    <property type="match status" value="1"/>
</dbReference>
<gene>
    <name evidence="3" type="ORF">SAMN05446927_8078</name>
</gene>
<dbReference type="Gene3D" id="3.40.50.300">
    <property type="entry name" value="P-loop containing nucleotide triphosphate hydrolases"/>
    <property type="match status" value="1"/>
</dbReference>
<evidence type="ECO:0000313" key="4">
    <source>
        <dbReference type="Proteomes" id="UP000219522"/>
    </source>
</evidence>